<dbReference type="EMBL" id="JAPWTJ010000211">
    <property type="protein sequence ID" value="KAJ8981016.1"/>
    <property type="molecule type" value="Genomic_DNA"/>
</dbReference>
<dbReference type="Proteomes" id="UP001162164">
    <property type="component" value="Unassembled WGS sequence"/>
</dbReference>
<accession>A0ABQ9JRX7</accession>
<keyword evidence="2" id="KW-1185">Reference proteome</keyword>
<proteinExistence type="predicted"/>
<comment type="caution">
    <text evidence="1">The sequence shown here is derived from an EMBL/GenBank/DDBJ whole genome shotgun (WGS) entry which is preliminary data.</text>
</comment>
<name>A0ABQ9JRX7_9CUCU</name>
<protein>
    <submittedName>
        <fullName evidence="1">Uncharacterized protein</fullName>
    </submittedName>
</protein>
<reference evidence="1" key="1">
    <citation type="journal article" date="2023" name="Insect Mol. Biol.">
        <title>Genome sequencing provides insights into the evolution of gene families encoding plant cell wall-degrading enzymes in longhorned beetles.</title>
        <authorList>
            <person name="Shin N.R."/>
            <person name="Okamura Y."/>
            <person name="Kirsch R."/>
            <person name="Pauchet Y."/>
        </authorList>
    </citation>
    <scope>NUCLEOTIDE SEQUENCE</scope>
    <source>
        <strain evidence="1">MMC_N1</strain>
    </source>
</reference>
<sequence length="193" mass="21684">MSCEVLNKIGTGDCERKTLHCKSDPSLAKILAIEERDDKRSKKVVGDIVDTITKSFNTMQIIEENTKHSEKEVCCTVSSKGVGDQLKANREVITAESPVRHPPVEKKNRLTDLLILNENKEVLESQPEEVIRVVELDSGDKSFKANRKILPENVPLPRNDSREILGNIDEKMDEIELFEPKERSGAGNGEDLF</sequence>
<gene>
    <name evidence="1" type="ORF">NQ317_019695</name>
</gene>
<organism evidence="1 2">
    <name type="scientific">Molorchus minor</name>
    <dbReference type="NCBI Taxonomy" id="1323400"/>
    <lineage>
        <taxon>Eukaryota</taxon>
        <taxon>Metazoa</taxon>
        <taxon>Ecdysozoa</taxon>
        <taxon>Arthropoda</taxon>
        <taxon>Hexapoda</taxon>
        <taxon>Insecta</taxon>
        <taxon>Pterygota</taxon>
        <taxon>Neoptera</taxon>
        <taxon>Endopterygota</taxon>
        <taxon>Coleoptera</taxon>
        <taxon>Polyphaga</taxon>
        <taxon>Cucujiformia</taxon>
        <taxon>Chrysomeloidea</taxon>
        <taxon>Cerambycidae</taxon>
        <taxon>Lamiinae</taxon>
        <taxon>Monochamini</taxon>
        <taxon>Molorchus</taxon>
    </lineage>
</organism>
<evidence type="ECO:0000313" key="2">
    <source>
        <dbReference type="Proteomes" id="UP001162164"/>
    </source>
</evidence>
<evidence type="ECO:0000313" key="1">
    <source>
        <dbReference type="EMBL" id="KAJ8981016.1"/>
    </source>
</evidence>